<evidence type="ECO:0000256" key="5">
    <source>
        <dbReference type="ARBA" id="ARBA00022741"/>
    </source>
</evidence>
<dbReference type="Gene3D" id="3.40.50.300">
    <property type="entry name" value="P-loop containing nucleotide triphosphate hydrolases"/>
    <property type="match status" value="1"/>
</dbReference>
<dbReference type="InterPro" id="IPR003593">
    <property type="entry name" value="AAA+_ATPase"/>
</dbReference>
<accession>E3DME4</accession>
<keyword evidence="7" id="KW-0408">Iron</keyword>
<dbReference type="InterPro" id="IPR051535">
    <property type="entry name" value="Siderophore_ABC-ATPase"/>
</dbReference>
<dbReference type="eggNOG" id="COG4604">
    <property type="taxonomic scope" value="Bacteria"/>
</dbReference>
<evidence type="ECO:0000256" key="8">
    <source>
        <dbReference type="ARBA" id="ARBA00023065"/>
    </source>
</evidence>
<dbReference type="GO" id="GO:0006826">
    <property type="term" value="P:iron ion transport"/>
    <property type="evidence" value="ECO:0007669"/>
    <property type="project" value="UniProtKB-KW"/>
</dbReference>
<dbReference type="GO" id="GO:0005886">
    <property type="term" value="C:plasma membrane"/>
    <property type="evidence" value="ECO:0007669"/>
    <property type="project" value="UniProtKB-SubCell"/>
</dbReference>
<dbReference type="SMART" id="SM00382">
    <property type="entry name" value="AAA"/>
    <property type="match status" value="1"/>
</dbReference>
<dbReference type="InterPro" id="IPR027417">
    <property type="entry name" value="P-loop_NTPase"/>
</dbReference>
<dbReference type="GO" id="GO:0005524">
    <property type="term" value="F:ATP binding"/>
    <property type="evidence" value="ECO:0007669"/>
    <property type="project" value="UniProtKB-KW"/>
</dbReference>
<evidence type="ECO:0000256" key="4">
    <source>
        <dbReference type="ARBA" id="ARBA00022496"/>
    </source>
</evidence>
<evidence type="ECO:0000313" key="11">
    <source>
        <dbReference type="EMBL" id="ADO76337.1"/>
    </source>
</evidence>
<dbReference type="FunFam" id="3.40.50.300:FF:000134">
    <property type="entry name" value="Iron-enterobactin ABC transporter ATP-binding protein"/>
    <property type="match status" value="1"/>
</dbReference>
<keyword evidence="3" id="KW-1003">Cell membrane</keyword>
<keyword evidence="9" id="KW-0472">Membrane</keyword>
<dbReference type="PATRIC" id="fig|572479.3.peg.181"/>
<dbReference type="AlphaFoldDB" id="E3DME4"/>
<evidence type="ECO:0000313" key="12">
    <source>
        <dbReference type="Proteomes" id="UP000006866"/>
    </source>
</evidence>
<evidence type="ECO:0000256" key="2">
    <source>
        <dbReference type="ARBA" id="ARBA00022448"/>
    </source>
</evidence>
<dbReference type="KEGG" id="hpk:Hprae_0180"/>
<dbReference type="STRING" id="572479.Hprae_0180"/>
<dbReference type="EMBL" id="CP002175">
    <property type="protein sequence ID" value="ADO76337.1"/>
    <property type="molecule type" value="Genomic_DNA"/>
</dbReference>
<keyword evidence="6" id="KW-0067">ATP-binding</keyword>
<dbReference type="InterPro" id="IPR017871">
    <property type="entry name" value="ABC_transporter-like_CS"/>
</dbReference>
<dbReference type="GO" id="GO:0016887">
    <property type="term" value="F:ATP hydrolysis activity"/>
    <property type="evidence" value="ECO:0007669"/>
    <property type="project" value="InterPro"/>
</dbReference>
<dbReference type="PROSITE" id="PS00211">
    <property type="entry name" value="ABC_TRANSPORTER_1"/>
    <property type="match status" value="1"/>
</dbReference>
<dbReference type="CDD" id="cd03214">
    <property type="entry name" value="ABC_Iron-Siderophores_B12_Hemin"/>
    <property type="match status" value="1"/>
</dbReference>
<comment type="subcellular location">
    <subcellularLocation>
        <location evidence="1">Cell membrane</location>
        <topology evidence="1">Peripheral membrane protein</topology>
    </subcellularLocation>
</comment>
<evidence type="ECO:0000256" key="3">
    <source>
        <dbReference type="ARBA" id="ARBA00022475"/>
    </source>
</evidence>
<evidence type="ECO:0000256" key="6">
    <source>
        <dbReference type="ARBA" id="ARBA00022840"/>
    </source>
</evidence>
<name>E3DME4_HALPG</name>
<reference evidence="12" key="1">
    <citation type="submission" date="2010-10" db="EMBL/GenBank/DDBJ databases">
        <title>The complete genome of Halanaerobium praevalens DSM 2228.</title>
        <authorList>
            <consortium name="US DOE Joint Genome Institute (JGI-PGF)"/>
            <person name="Lucas S."/>
            <person name="Copeland A."/>
            <person name="Lapidus A."/>
            <person name="Glavina del Rio T."/>
            <person name="Dalin E."/>
            <person name="Tice H."/>
            <person name="Bruce D."/>
            <person name="Goodwin L."/>
            <person name="Pitluck S."/>
            <person name="Kyrpides N."/>
            <person name="Mavromatis K."/>
            <person name="Ivanova N."/>
            <person name="Ovchinnikova G."/>
            <person name="Chertkov O."/>
            <person name="Detter J.C."/>
            <person name="Han C."/>
            <person name="Larimer F."/>
            <person name="Land M."/>
            <person name="Hauser L."/>
            <person name="Markowitz V."/>
            <person name="Cheng J.-F."/>
            <person name="Hugenholtz P."/>
            <person name="Woyke T."/>
            <person name="Wu D."/>
            <person name="Tindall B."/>
            <person name="Pomrenke H.G."/>
            <person name="Brambilla E."/>
            <person name="Klenk H.-P."/>
            <person name="Eisen J.A."/>
        </authorList>
    </citation>
    <scope>NUCLEOTIDE SEQUENCE [LARGE SCALE GENOMIC DNA]</scope>
    <source>
        <strain evidence="12">ATCC 33744 / DSM 2228 / GSL</strain>
    </source>
</reference>
<dbReference type="RefSeq" id="WP_014552372.1">
    <property type="nucleotide sequence ID" value="NC_017455.1"/>
</dbReference>
<protein>
    <submittedName>
        <fullName evidence="11">ABC transporter related protein</fullName>
    </submittedName>
</protein>
<proteinExistence type="predicted"/>
<keyword evidence="8" id="KW-0406">Ion transport</keyword>
<keyword evidence="2" id="KW-0813">Transport</keyword>
<dbReference type="HOGENOM" id="CLU_000604_1_11_9"/>
<evidence type="ECO:0000256" key="7">
    <source>
        <dbReference type="ARBA" id="ARBA00023004"/>
    </source>
</evidence>
<reference evidence="11 12" key="2">
    <citation type="journal article" date="2011" name="Stand. Genomic Sci.">
        <title>Complete genome sequence of the extremely halophilic Halanaerobium praevalens type strain (GSL).</title>
        <authorList>
            <person name="Ivanova N."/>
            <person name="Sikorski J."/>
            <person name="Chertkov O."/>
            <person name="Nolan M."/>
            <person name="Lucas S."/>
            <person name="Hammon N."/>
            <person name="Deshpande S."/>
            <person name="Cheng J.F."/>
            <person name="Tapia R."/>
            <person name="Han C."/>
            <person name="Goodwin L."/>
            <person name="Pitluck S."/>
            <person name="Huntemann M."/>
            <person name="Liolios K."/>
            <person name="Pagani I."/>
            <person name="Mavromatis K."/>
            <person name="Ovchinikova G."/>
            <person name="Pati A."/>
            <person name="Chen A."/>
            <person name="Palaniappan K."/>
            <person name="Land M."/>
            <person name="Hauser L."/>
            <person name="Brambilla E.M."/>
            <person name="Kannan K.P."/>
            <person name="Rohde M."/>
            <person name="Tindall B.J."/>
            <person name="Goker M."/>
            <person name="Detter J.C."/>
            <person name="Woyke T."/>
            <person name="Bristow J."/>
            <person name="Eisen J.A."/>
            <person name="Markowitz V."/>
            <person name="Hugenholtz P."/>
            <person name="Kyrpides N.C."/>
            <person name="Klenk H.P."/>
            <person name="Lapidus A."/>
        </authorList>
    </citation>
    <scope>NUCLEOTIDE SEQUENCE [LARGE SCALE GENOMIC DNA]</scope>
    <source>
        <strain evidence="12">ATCC 33744 / DSM 2228 / GSL</strain>
    </source>
</reference>
<dbReference type="Proteomes" id="UP000006866">
    <property type="component" value="Chromosome"/>
</dbReference>
<evidence type="ECO:0000259" key="10">
    <source>
        <dbReference type="PROSITE" id="PS50893"/>
    </source>
</evidence>
<dbReference type="Pfam" id="PF00005">
    <property type="entry name" value="ABC_tran"/>
    <property type="match status" value="1"/>
</dbReference>
<sequence length="251" mass="28890">MIEIKNLTKKYGDKAVVKNVNLKIKKGKITSFIGPNGAGKSTLLSLISRIIKHYQGDIYLEGKLINDYQTTEFARKLSILKQSNNLNLMLTVRELIEFGRFPYSKGNLNELDHQKVEQALAYMQLNNLENRYLNQLSGGQRQRAFIAMIIAQDTEYILLDEPLNNLDVKHSVEIMKRLRRLVDELDKTVIIVMHDINFASCYSDQIVALNEGLVVKKGGVEEIINEKILESIYETDFNIKDIDQKKICLYY</sequence>
<gene>
    <name evidence="11" type="ordered locus">Hprae_0180</name>
</gene>
<keyword evidence="12" id="KW-1185">Reference proteome</keyword>
<feature type="domain" description="ABC transporter" evidence="10">
    <location>
        <begin position="2"/>
        <end position="236"/>
    </location>
</feature>
<keyword evidence="4" id="KW-0410">Iron transport</keyword>
<organism evidence="11 12">
    <name type="scientific">Halanaerobium praevalens (strain ATCC 33744 / DSM 2228 / GSL)</name>
    <dbReference type="NCBI Taxonomy" id="572479"/>
    <lineage>
        <taxon>Bacteria</taxon>
        <taxon>Bacillati</taxon>
        <taxon>Bacillota</taxon>
        <taxon>Clostridia</taxon>
        <taxon>Halanaerobiales</taxon>
        <taxon>Halanaerobiaceae</taxon>
        <taxon>Halanaerobium</taxon>
    </lineage>
</organism>
<dbReference type="PROSITE" id="PS50893">
    <property type="entry name" value="ABC_TRANSPORTER_2"/>
    <property type="match status" value="1"/>
</dbReference>
<keyword evidence="5" id="KW-0547">Nucleotide-binding</keyword>
<evidence type="ECO:0000256" key="9">
    <source>
        <dbReference type="ARBA" id="ARBA00023136"/>
    </source>
</evidence>
<dbReference type="PANTHER" id="PTHR42771:SF3">
    <property type="entry name" value="PETROBACTIN IMPORT ATP-BINDING PROTEIN YCLP"/>
    <property type="match status" value="1"/>
</dbReference>
<dbReference type="SUPFAM" id="SSF52540">
    <property type="entry name" value="P-loop containing nucleoside triphosphate hydrolases"/>
    <property type="match status" value="1"/>
</dbReference>
<evidence type="ECO:0000256" key="1">
    <source>
        <dbReference type="ARBA" id="ARBA00004202"/>
    </source>
</evidence>
<dbReference type="PANTHER" id="PTHR42771">
    <property type="entry name" value="IRON(3+)-HYDROXAMATE IMPORT ATP-BINDING PROTEIN FHUC"/>
    <property type="match status" value="1"/>
</dbReference>
<dbReference type="OrthoDB" id="9799337at2"/>
<dbReference type="InterPro" id="IPR003439">
    <property type="entry name" value="ABC_transporter-like_ATP-bd"/>
</dbReference>